<evidence type="ECO:0000256" key="1">
    <source>
        <dbReference type="ARBA" id="ARBA00010928"/>
    </source>
</evidence>
<dbReference type="GO" id="GO:0006740">
    <property type="term" value="P:NADPH regeneration"/>
    <property type="evidence" value="ECO:0007669"/>
    <property type="project" value="TreeGrafter"/>
</dbReference>
<dbReference type="EMBL" id="VTPC01000494">
    <property type="protein sequence ID" value="KAF2905588.1"/>
    <property type="molecule type" value="Genomic_DNA"/>
</dbReference>
<evidence type="ECO:0000259" key="3">
    <source>
        <dbReference type="Pfam" id="PF01408"/>
    </source>
</evidence>
<dbReference type="GO" id="GO:0000166">
    <property type="term" value="F:nucleotide binding"/>
    <property type="evidence" value="ECO:0007669"/>
    <property type="project" value="InterPro"/>
</dbReference>
<evidence type="ECO:0000259" key="4">
    <source>
        <dbReference type="Pfam" id="PF22725"/>
    </source>
</evidence>
<sequence length="385" mass="43713">MATLKFKDSSLYKQENTAAPIEDYVYSRHVEDFEMQLKGNNNLIGIAVFGIGRAGTIHLTYLLRNPRVKVLYIVEQDKNKWNSIKSYWNVNDEVKFLDFDHADEVYKDKNVRAVIVTSPTKTHEDIVTKALDHDKAVFCEKPIAENIEKTRKCFEKAKQIGQPLLTAFNRRFDAAFSSVKERVGKGDVGHVNVIKTTSRDSPLPGIEYLKVSGGIFHDSAVHNIDTLIWILREYPIKVSVAASANIPEIAEIGDFDTIVILFTFPSGTLGIIDMCRYSNYGYDQRLEVFGFKGMLKVENQQPLQGVESRSENNRVCPIYYSFASRFQNSYVNEMDHFLNVVDGQEKLKVDYQDVLAVSKIASACEEAAKTGKIVEIHWDSKDLPF</sequence>
<keyword evidence="2" id="KW-0560">Oxidoreductase</keyword>
<dbReference type="PANTHER" id="PTHR42840:SF3">
    <property type="entry name" value="BINDING ROSSMANN FOLD OXIDOREDUCTASE, PUTATIVE (AFU_ORTHOLOGUE AFUA_2G10240)-RELATED"/>
    <property type="match status" value="1"/>
</dbReference>
<dbReference type="InterPro" id="IPR055170">
    <property type="entry name" value="GFO_IDH_MocA-like_dom"/>
</dbReference>
<comment type="similarity">
    <text evidence="1">Belongs to the Gfo/Idh/MocA family.</text>
</comment>
<evidence type="ECO:0000313" key="6">
    <source>
        <dbReference type="Proteomes" id="UP000801492"/>
    </source>
</evidence>
<reference evidence="5" key="1">
    <citation type="submission" date="2019-08" db="EMBL/GenBank/DDBJ databases">
        <title>The genome of the North American firefly Photinus pyralis.</title>
        <authorList>
            <consortium name="Photinus pyralis genome working group"/>
            <person name="Fallon T.R."/>
            <person name="Sander Lower S.E."/>
            <person name="Weng J.-K."/>
        </authorList>
    </citation>
    <scope>NUCLEOTIDE SEQUENCE</scope>
    <source>
        <strain evidence="5">TRF0915ILg1</strain>
        <tissue evidence="5">Whole body</tissue>
    </source>
</reference>
<dbReference type="SUPFAM" id="SSF51735">
    <property type="entry name" value="NAD(P)-binding Rossmann-fold domains"/>
    <property type="match status" value="1"/>
</dbReference>
<name>A0A8K0DG58_IGNLU</name>
<evidence type="ECO:0000256" key="2">
    <source>
        <dbReference type="ARBA" id="ARBA00023002"/>
    </source>
</evidence>
<feature type="domain" description="Gfo/Idh/MocA-like oxidoreductase N-terminal" evidence="3">
    <location>
        <begin position="45"/>
        <end position="164"/>
    </location>
</feature>
<dbReference type="GO" id="GO:0016491">
    <property type="term" value="F:oxidoreductase activity"/>
    <property type="evidence" value="ECO:0007669"/>
    <property type="project" value="UniProtKB-KW"/>
</dbReference>
<evidence type="ECO:0008006" key="7">
    <source>
        <dbReference type="Google" id="ProtNLM"/>
    </source>
</evidence>
<dbReference type="GO" id="GO:0005737">
    <property type="term" value="C:cytoplasm"/>
    <property type="evidence" value="ECO:0007669"/>
    <property type="project" value="TreeGrafter"/>
</dbReference>
<dbReference type="InterPro" id="IPR036291">
    <property type="entry name" value="NAD(P)-bd_dom_sf"/>
</dbReference>
<protein>
    <recommendedName>
        <fullName evidence="7">Inositol 2-dehydrogenase</fullName>
    </recommendedName>
</protein>
<organism evidence="5 6">
    <name type="scientific">Ignelater luminosus</name>
    <name type="common">Cucubano</name>
    <name type="synonym">Pyrophorus luminosus</name>
    <dbReference type="NCBI Taxonomy" id="2038154"/>
    <lineage>
        <taxon>Eukaryota</taxon>
        <taxon>Metazoa</taxon>
        <taxon>Ecdysozoa</taxon>
        <taxon>Arthropoda</taxon>
        <taxon>Hexapoda</taxon>
        <taxon>Insecta</taxon>
        <taxon>Pterygota</taxon>
        <taxon>Neoptera</taxon>
        <taxon>Endopterygota</taxon>
        <taxon>Coleoptera</taxon>
        <taxon>Polyphaga</taxon>
        <taxon>Elateriformia</taxon>
        <taxon>Elateroidea</taxon>
        <taxon>Elateridae</taxon>
        <taxon>Agrypninae</taxon>
        <taxon>Pyrophorini</taxon>
        <taxon>Ignelater</taxon>
    </lineage>
</organism>
<comment type="caution">
    <text evidence="5">The sequence shown here is derived from an EMBL/GenBank/DDBJ whole genome shotgun (WGS) entry which is preliminary data.</text>
</comment>
<dbReference type="PANTHER" id="PTHR42840">
    <property type="entry name" value="NAD(P)-BINDING ROSSMANN-FOLD SUPERFAMILY PROTEIN-RELATED"/>
    <property type="match status" value="1"/>
</dbReference>
<dbReference type="Proteomes" id="UP000801492">
    <property type="component" value="Unassembled WGS sequence"/>
</dbReference>
<accession>A0A8K0DG58</accession>
<dbReference type="Gene3D" id="3.40.50.720">
    <property type="entry name" value="NAD(P)-binding Rossmann-like Domain"/>
    <property type="match status" value="1"/>
</dbReference>
<dbReference type="OrthoDB" id="64915at2759"/>
<evidence type="ECO:0000313" key="5">
    <source>
        <dbReference type="EMBL" id="KAF2905588.1"/>
    </source>
</evidence>
<dbReference type="InterPro" id="IPR000683">
    <property type="entry name" value="Gfo/Idh/MocA-like_OxRdtase_N"/>
</dbReference>
<dbReference type="AlphaFoldDB" id="A0A8K0DG58"/>
<proteinExistence type="inferred from homology"/>
<dbReference type="Gene3D" id="3.30.360.10">
    <property type="entry name" value="Dihydrodipicolinate Reductase, domain 2"/>
    <property type="match status" value="1"/>
</dbReference>
<feature type="domain" description="GFO/IDH/MocA-like oxidoreductase" evidence="4">
    <location>
        <begin position="177"/>
        <end position="295"/>
    </location>
</feature>
<dbReference type="Pfam" id="PF01408">
    <property type="entry name" value="GFO_IDH_MocA"/>
    <property type="match status" value="1"/>
</dbReference>
<dbReference type="Pfam" id="PF22725">
    <property type="entry name" value="GFO_IDH_MocA_C3"/>
    <property type="match status" value="1"/>
</dbReference>
<gene>
    <name evidence="5" type="ORF">ILUMI_00587</name>
</gene>
<dbReference type="SUPFAM" id="SSF55347">
    <property type="entry name" value="Glyceraldehyde-3-phosphate dehydrogenase-like, C-terminal domain"/>
    <property type="match status" value="1"/>
</dbReference>
<keyword evidence="6" id="KW-1185">Reference proteome</keyword>